<name>A0ABD3FQN2_9STRA</name>
<dbReference type="Proteomes" id="UP001632037">
    <property type="component" value="Unassembled WGS sequence"/>
</dbReference>
<accession>A0ABD3FQN2</accession>
<gene>
    <name evidence="1" type="ORF">V7S43_006806</name>
</gene>
<evidence type="ECO:0000313" key="2">
    <source>
        <dbReference type="Proteomes" id="UP001632037"/>
    </source>
</evidence>
<evidence type="ECO:0000313" key="1">
    <source>
        <dbReference type="EMBL" id="KAL3667929.1"/>
    </source>
</evidence>
<dbReference type="AlphaFoldDB" id="A0ABD3FQN2"/>
<comment type="caution">
    <text evidence="1">The sequence shown here is derived from an EMBL/GenBank/DDBJ whole genome shotgun (WGS) entry which is preliminary data.</text>
</comment>
<dbReference type="EMBL" id="JBIMZQ010000012">
    <property type="protein sequence ID" value="KAL3667929.1"/>
    <property type="molecule type" value="Genomic_DNA"/>
</dbReference>
<protein>
    <recommendedName>
        <fullName evidence="3">TonB C-terminal domain-containing protein</fullName>
    </recommendedName>
</protein>
<reference evidence="1 2" key="1">
    <citation type="submission" date="2024-09" db="EMBL/GenBank/DDBJ databases">
        <title>Genome sequencing and assembly of Phytophthora oleae, isolate VK10A, causative agent of rot of olive drupes.</title>
        <authorList>
            <person name="Conti Taguali S."/>
            <person name="Riolo M."/>
            <person name="La Spada F."/>
            <person name="Cacciola S.O."/>
            <person name="Dionisio G."/>
        </authorList>
    </citation>
    <scope>NUCLEOTIDE SEQUENCE [LARGE SCALE GENOMIC DNA]</scope>
    <source>
        <strain evidence="1 2">VK10A</strain>
    </source>
</reference>
<sequence>MESTNPPSEFSGKMVGARFLVEHRGFDVRQSGPQFLARQLEPEPIAPMDLPLNKRSAVKVMHIALVRSTGKLDDVDLLSVSKPFKEIDVSFAVNKRVLFISRCLAHTQCASRRRRLCYL</sequence>
<evidence type="ECO:0008006" key="3">
    <source>
        <dbReference type="Google" id="ProtNLM"/>
    </source>
</evidence>
<organism evidence="1 2">
    <name type="scientific">Phytophthora oleae</name>
    <dbReference type="NCBI Taxonomy" id="2107226"/>
    <lineage>
        <taxon>Eukaryota</taxon>
        <taxon>Sar</taxon>
        <taxon>Stramenopiles</taxon>
        <taxon>Oomycota</taxon>
        <taxon>Peronosporomycetes</taxon>
        <taxon>Peronosporales</taxon>
        <taxon>Peronosporaceae</taxon>
        <taxon>Phytophthora</taxon>
    </lineage>
</organism>
<proteinExistence type="predicted"/>
<keyword evidence="2" id="KW-1185">Reference proteome</keyword>